<dbReference type="SUPFAM" id="SSF56601">
    <property type="entry name" value="beta-lactamase/transpeptidase-like"/>
    <property type="match status" value="1"/>
</dbReference>
<dbReference type="PANTHER" id="PTHR43283:SF14">
    <property type="entry name" value="BLL8153 PROTEIN"/>
    <property type="match status" value="1"/>
</dbReference>
<dbReference type="Gene3D" id="3.40.710.10">
    <property type="entry name" value="DD-peptidase/beta-lactamase superfamily"/>
    <property type="match status" value="1"/>
</dbReference>
<sequence>MPPIRLPAYACVRNNGREGKMMGRFKSAVSGAVLAVMLGACAGSYAPAQNVASAPPQLVRPTLVQPPQRDQSELQVLFWNDAQRSERFRAMEQWFAGHEVPGATNVRSLIDGKPLSEELQAELGALIAETGTAGVMVLQDGKVRYEGYGLGLGPDDRWTSFSVAKSFTSTLLGAAVKDGYIASLDDPVTKYIPDLAGSAYEGVTVRQLATMTSGVKWNEDYTDPNSDVAQMNRFVVEYGPDAIVAQMKALPREAAPGAKWVYKTGETNLIGLLVENAVGLPLAEYAQSRIVEPAGFAGGLFWMVDPRGGNIGGCCLSITLADYARMGLFALEGGKGVVPEGWFNEAGAAQVDFAPDMPGFGYGYQWWTYPAGAYGAQGIFGQGITLVPDKGLVFAYVGNWSRASGGPERARFLQMTGKIAASIE</sequence>
<dbReference type="EMBL" id="LZYB01000001">
    <property type="protein sequence ID" value="OBV12443.1"/>
    <property type="molecule type" value="Genomic_DNA"/>
</dbReference>
<dbReference type="InterPro" id="IPR012338">
    <property type="entry name" value="Beta-lactam/transpept-like"/>
</dbReference>
<proteinExistence type="predicted"/>
<evidence type="ECO:0000313" key="3">
    <source>
        <dbReference type="Proteomes" id="UP000092484"/>
    </source>
</evidence>
<organism evidence="2 3">
    <name type="scientific">Erythrobacter dokdonensis DSW-74</name>
    <dbReference type="NCBI Taxonomy" id="1300349"/>
    <lineage>
        <taxon>Bacteria</taxon>
        <taxon>Pseudomonadati</taxon>
        <taxon>Pseudomonadota</taxon>
        <taxon>Alphaproteobacteria</taxon>
        <taxon>Sphingomonadales</taxon>
        <taxon>Erythrobacteraceae</taxon>
        <taxon>Erythrobacter/Porphyrobacter group</taxon>
        <taxon>Erythrobacter</taxon>
    </lineage>
</organism>
<keyword evidence="3" id="KW-1185">Reference proteome</keyword>
<reference evidence="2 3" key="1">
    <citation type="submission" date="2016-06" db="EMBL/GenBank/DDBJ databases">
        <title>Genome sequence of Porphyrobacter dokdonensis DSW-74.</title>
        <authorList>
            <person name="Kim J.F."/>
            <person name="Song J.Y."/>
        </authorList>
    </citation>
    <scope>NUCLEOTIDE SEQUENCE [LARGE SCALE GENOMIC DNA]</scope>
    <source>
        <strain evidence="2 3">DSW-74</strain>
    </source>
</reference>
<dbReference type="AlphaFoldDB" id="A0A1A7BIR2"/>
<dbReference type="InterPro" id="IPR001466">
    <property type="entry name" value="Beta-lactam-related"/>
</dbReference>
<dbReference type="InterPro" id="IPR050789">
    <property type="entry name" value="Diverse_Enzym_Activities"/>
</dbReference>
<comment type="caution">
    <text evidence="2">The sequence shown here is derived from an EMBL/GenBank/DDBJ whole genome shotgun (WGS) entry which is preliminary data.</text>
</comment>
<dbReference type="Proteomes" id="UP000092484">
    <property type="component" value="Unassembled WGS sequence"/>
</dbReference>
<name>A0A1A7BIR2_9SPHN</name>
<dbReference type="PATRIC" id="fig|1300349.4.peg.571"/>
<gene>
    <name evidence="2" type="ORF">I603_0574</name>
</gene>
<evidence type="ECO:0000313" key="2">
    <source>
        <dbReference type="EMBL" id="OBV12443.1"/>
    </source>
</evidence>
<protein>
    <submittedName>
        <fullName evidence="2">Beta-lactamase</fullName>
    </submittedName>
</protein>
<dbReference type="PANTHER" id="PTHR43283">
    <property type="entry name" value="BETA-LACTAMASE-RELATED"/>
    <property type="match status" value="1"/>
</dbReference>
<feature type="domain" description="Beta-lactamase-related" evidence="1">
    <location>
        <begin position="132"/>
        <end position="405"/>
    </location>
</feature>
<dbReference type="Pfam" id="PF00144">
    <property type="entry name" value="Beta-lactamase"/>
    <property type="match status" value="1"/>
</dbReference>
<accession>A0A1A7BIR2</accession>
<evidence type="ECO:0000259" key="1">
    <source>
        <dbReference type="Pfam" id="PF00144"/>
    </source>
</evidence>
<dbReference type="STRING" id="1300349.I603_0574"/>